<dbReference type="EMBL" id="JANIEX010000311">
    <property type="protein sequence ID" value="KAJ3569016.1"/>
    <property type="molecule type" value="Genomic_DNA"/>
</dbReference>
<accession>A0AAD5YWI9</accession>
<dbReference type="InterPro" id="IPR000182">
    <property type="entry name" value="GNAT_dom"/>
</dbReference>
<dbReference type="GO" id="GO:0016747">
    <property type="term" value="F:acyltransferase activity, transferring groups other than amino-acyl groups"/>
    <property type="evidence" value="ECO:0007669"/>
    <property type="project" value="InterPro"/>
</dbReference>
<dbReference type="PROSITE" id="PS51186">
    <property type="entry name" value="GNAT"/>
    <property type="match status" value="1"/>
</dbReference>
<protein>
    <recommendedName>
        <fullName evidence="1">N-acetyltransferase domain-containing protein</fullName>
    </recommendedName>
</protein>
<feature type="domain" description="N-acetyltransferase" evidence="1">
    <location>
        <begin position="100"/>
        <end position="235"/>
    </location>
</feature>
<dbReference type="PANTHER" id="PTHR42791">
    <property type="entry name" value="GNAT FAMILY ACETYLTRANSFERASE"/>
    <property type="match status" value="1"/>
</dbReference>
<sequence length="499" mass="56302">MTMATAFIRVAREDDYEEVSDVIVESFLHDPLYNYYAALKDFIPRDRGTKEKDNLRRWSSYLLNLCNLAGGRVTVLVEHSGEKEERIVGVAEWLPPYCRPGFWDFKLMLKAGLIGMIRAWGITGLMRSGFEWLDDGSEQKMLKEFRQQGYGNAEEAWYLLQIAVRPECQGRVVQGYMSKLLQEAFEHAPNAVFTTDATSAKARDRYKHFGYEVVGVLTVGKGKCDTQGLEAKGDDAAGVNSYSLVRMPSDWYYFASSNWEASRITPMTTGTPKANNAKTTVRLATEADFEAITDVVVNAFVHDPVYNYFGSLKELIPKDKNTKEKDNLRRWAYFLLNMCVLGGGRITVLVEHPVQDNEADRNDNEYDRVAEEAKERIVGFAEWMPPNKRVALWHVRTMYKAGILGMLRVWGFNGLMVSQIWYMSKLIREGFDHEPSAIFTLDATTAGSRDKYAHVGFETVGVVPLGKGKSNTQGLQAKGDLAVGIDAYSMVKLPSLSRD</sequence>
<evidence type="ECO:0000313" key="3">
    <source>
        <dbReference type="Proteomes" id="UP001213000"/>
    </source>
</evidence>
<gene>
    <name evidence="2" type="ORF">NP233_g5324</name>
</gene>
<dbReference type="AlphaFoldDB" id="A0AAD5YWI9"/>
<dbReference type="InterPro" id="IPR052523">
    <property type="entry name" value="Trichothecene_AcTrans"/>
</dbReference>
<proteinExistence type="predicted"/>
<evidence type="ECO:0000313" key="2">
    <source>
        <dbReference type="EMBL" id="KAJ3569016.1"/>
    </source>
</evidence>
<dbReference type="Proteomes" id="UP001213000">
    <property type="component" value="Unassembled WGS sequence"/>
</dbReference>
<name>A0AAD5YWI9_9AGAR</name>
<dbReference type="Pfam" id="PF00583">
    <property type="entry name" value="Acetyltransf_1"/>
    <property type="match status" value="1"/>
</dbReference>
<comment type="caution">
    <text evidence="2">The sequence shown here is derived from an EMBL/GenBank/DDBJ whole genome shotgun (WGS) entry which is preliminary data.</text>
</comment>
<reference evidence="2" key="1">
    <citation type="submission" date="2022-07" db="EMBL/GenBank/DDBJ databases">
        <title>Genome Sequence of Leucocoprinus birnbaumii.</title>
        <authorList>
            <person name="Buettner E."/>
        </authorList>
    </citation>
    <scope>NUCLEOTIDE SEQUENCE</scope>
    <source>
        <strain evidence="2">VT141</strain>
    </source>
</reference>
<evidence type="ECO:0000259" key="1">
    <source>
        <dbReference type="PROSITE" id="PS51186"/>
    </source>
</evidence>
<dbReference type="Gene3D" id="3.40.630.30">
    <property type="match status" value="2"/>
</dbReference>
<organism evidence="2 3">
    <name type="scientific">Leucocoprinus birnbaumii</name>
    <dbReference type="NCBI Taxonomy" id="56174"/>
    <lineage>
        <taxon>Eukaryota</taxon>
        <taxon>Fungi</taxon>
        <taxon>Dikarya</taxon>
        <taxon>Basidiomycota</taxon>
        <taxon>Agaricomycotina</taxon>
        <taxon>Agaricomycetes</taxon>
        <taxon>Agaricomycetidae</taxon>
        <taxon>Agaricales</taxon>
        <taxon>Agaricineae</taxon>
        <taxon>Agaricaceae</taxon>
        <taxon>Leucocoprinus</taxon>
    </lineage>
</organism>
<keyword evidence="3" id="KW-1185">Reference proteome</keyword>
<dbReference type="InterPro" id="IPR016181">
    <property type="entry name" value="Acyl_CoA_acyltransferase"/>
</dbReference>
<dbReference type="CDD" id="cd04301">
    <property type="entry name" value="NAT_SF"/>
    <property type="match status" value="1"/>
</dbReference>
<dbReference type="SUPFAM" id="SSF55729">
    <property type="entry name" value="Acyl-CoA N-acyltransferases (Nat)"/>
    <property type="match status" value="1"/>
</dbReference>
<dbReference type="PANTHER" id="PTHR42791:SF1">
    <property type="entry name" value="N-ACETYLTRANSFERASE DOMAIN-CONTAINING PROTEIN"/>
    <property type="match status" value="1"/>
</dbReference>